<gene>
    <name evidence="10" type="ORF">M23134_06723</name>
</gene>
<protein>
    <submittedName>
        <fullName evidence="10">Cell surface protein</fullName>
    </submittedName>
</protein>
<evidence type="ECO:0000256" key="4">
    <source>
        <dbReference type="ARBA" id="ARBA00022737"/>
    </source>
</evidence>
<dbReference type="Gene3D" id="2.60.40.10">
    <property type="entry name" value="Immunoglobulins"/>
    <property type="match status" value="1"/>
</dbReference>
<dbReference type="InterPro" id="IPR011042">
    <property type="entry name" value="6-blade_b-propeller_TolB-like"/>
</dbReference>
<evidence type="ECO:0000256" key="1">
    <source>
        <dbReference type="ARBA" id="ARBA00004138"/>
    </source>
</evidence>
<reference evidence="10 11" key="1">
    <citation type="submission" date="2007-01" db="EMBL/GenBank/DDBJ databases">
        <authorList>
            <person name="Haygood M."/>
            <person name="Podell S."/>
            <person name="Anderson C."/>
            <person name="Hopkinson B."/>
            <person name="Roe K."/>
            <person name="Barbeau K."/>
            <person name="Gaasterland T."/>
            <person name="Ferriera S."/>
            <person name="Johnson J."/>
            <person name="Kravitz S."/>
            <person name="Beeson K."/>
            <person name="Sutton G."/>
            <person name="Rogers Y.-H."/>
            <person name="Friedman R."/>
            <person name="Frazier M."/>
            <person name="Venter J.C."/>
        </authorList>
    </citation>
    <scope>NUCLEOTIDE SEQUENCE [LARGE SCALE GENOMIC DNA]</scope>
    <source>
        <strain evidence="10 11">ATCC 23134</strain>
    </source>
</reference>
<feature type="repeat" description="NHL" evidence="7">
    <location>
        <begin position="163"/>
        <end position="206"/>
    </location>
</feature>
<dbReference type="InterPro" id="IPR050952">
    <property type="entry name" value="TRIM-NHL_E3_ligases"/>
</dbReference>
<dbReference type="Gene3D" id="2.120.10.30">
    <property type="entry name" value="TolB, C-terminal domain"/>
    <property type="match status" value="2"/>
</dbReference>
<feature type="domain" description="HYDIN/VesB/CFA65-like Ig-like" evidence="9">
    <location>
        <begin position="317"/>
        <end position="415"/>
    </location>
</feature>
<dbReference type="GO" id="GO:0008270">
    <property type="term" value="F:zinc ion binding"/>
    <property type="evidence" value="ECO:0007669"/>
    <property type="project" value="UniProtKB-KW"/>
</dbReference>
<dbReference type="PROSITE" id="PS51125">
    <property type="entry name" value="NHL"/>
    <property type="match status" value="5"/>
</dbReference>
<keyword evidence="6" id="KW-0966">Cell projection</keyword>
<comment type="caution">
    <text evidence="10">The sequence shown here is derived from an EMBL/GenBank/DDBJ whole genome shotgun (WGS) entry which is preliminary data.</text>
</comment>
<keyword evidence="11" id="KW-1185">Reference proteome</keyword>
<evidence type="ECO:0000256" key="6">
    <source>
        <dbReference type="ARBA" id="ARBA00023273"/>
    </source>
</evidence>
<dbReference type="InterPro" id="IPR026444">
    <property type="entry name" value="Secre_tail"/>
</dbReference>
<dbReference type="InterPro" id="IPR053879">
    <property type="entry name" value="HYDIN_VesB_CFA65-like_Ig"/>
</dbReference>
<evidence type="ECO:0000256" key="5">
    <source>
        <dbReference type="ARBA" id="ARBA00023069"/>
    </source>
</evidence>
<accession>A1ZXQ3</accession>
<organism evidence="10 11">
    <name type="scientific">Microscilla marina ATCC 23134</name>
    <dbReference type="NCBI Taxonomy" id="313606"/>
    <lineage>
        <taxon>Bacteria</taxon>
        <taxon>Pseudomonadati</taxon>
        <taxon>Bacteroidota</taxon>
        <taxon>Cytophagia</taxon>
        <taxon>Cytophagales</taxon>
        <taxon>Microscillaceae</taxon>
        <taxon>Microscilla</taxon>
    </lineage>
</organism>
<feature type="domain" description="Secretion system C-terminal sorting" evidence="8">
    <location>
        <begin position="439"/>
        <end position="504"/>
    </location>
</feature>
<dbReference type="CDD" id="cd05819">
    <property type="entry name" value="NHL"/>
    <property type="match status" value="1"/>
</dbReference>
<name>A1ZXQ3_MICM2</name>
<dbReference type="Proteomes" id="UP000004095">
    <property type="component" value="Unassembled WGS sequence"/>
</dbReference>
<comment type="subcellular location">
    <subcellularLocation>
        <location evidence="1">Cell projection</location>
        <location evidence="1">Cilium</location>
    </subcellularLocation>
    <subcellularLocation>
        <location evidence="2">Cytoplasm</location>
    </subcellularLocation>
</comment>
<feature type="repeat" description="NHL" evidence="7">
    <location>
        <begin position="116"/>
        <end position="159"/>
    </location>
</feature>
<dbReference type="eggNOG" id="COG3405">
    <property type="taxonomic scope" value="Bacteria"/>
</dbReference>
<proteinExistence type="predicted"/>
<feature type="repeat" description="NHL" evidence="7">
    <location>
        <begin position="210"/>
        <end position="255"/>
    </location>
</feature>
<dbReference type="NCBIfam" id="NF012200">
    <property type="entry name" value="choice_anch_D"/>
    <property type="match status" value="1"/>
</dbReference>
<keyword evidence="4" id="KW-0677">Repeat</keyword>
<dbReference type="SUPFAM" id="SSF63829">
    <property type="entry name" value="Calcium-dependent phosphotriesterase"/>
    <property type="match status" value="1"/>
</dbReference>
<dbReference type="Pfam" id="PF18962">
    <property type="entry name" value="Por_Secre_tail"/>
    <property type="match status" value="1"/>
</dbReference>
<evidence type="ECO:0000256" key="7">
    <source>
        <dbReference type="PROSITE-ProRule" id="PRU00504"/>
    </source>
</evidence>
<evidence type="ECO:0000259" key="8">
    <source>
        <dbReference type="Pfam" id="PF18962"/>
    </source>
</evidence>
<feature type="repeat" description="NHL" evidence="7">
    <location>
        <begin position="69"/>
        <end position="112"/>
    </location>
</feature>
<dbReference type="EMBL" id="AAWS01000060">
    <property type="protein sequence ID" value="EAY24831.1"/>
    <property type="molecule type" value="Genomic_DNA"/>
</dbReference>
<dbReference type="Pfam" id="PF17170">
    <property type="entry name" value="DUF5128"/>
    <property type="match status" value="2"/>
</dbReference>
<dbReference type="InterPro" id="IPR001258">
    <property type="entry name" value="NHL_repeat"/>
</dbReference>
<dbReference type="GO" id="GO:0005737">
    <property type="term" value="C:cytoplasm"/>
    <property type="evidence" value="ECO:0007669"/>
    <property type="project" value="UniProtKB-SubCell"/>
</dbReference>
<evidence type="ECO:0000256" key="2">
    <source>
        <dbReference type="ARBA" id="ARBA00004496"/>
    </source>
</evidence>
<dbReference type="PANTHER" id="PTHR24104">
    <property type="entry name" value="E3 UBIQUITIN-PROTEIN LIGASE NHLRC1-RELATED"/>
    <property type="match status" value="1"/>
</dbReference>
<dbReference type="Gene3D" id="2.40.10.500">
    <property type="match status" value="1"/>
</dbReference>
<dbReference type="NCBIfam" id="TIGR04183">
    <property type="entry name" value="Por_Secre_tail"/>
    <property type="match status" value="1"/>
</dbReference>
<dbReference type="Pfam" id="PF22544">
    <property type="entry name" value="HYDIN_VesB_CFA65-like_Ig"/>
    <property type="match status" value="1"/>
</dbReference>
<dbReference type="PANTHER" id="PTHR24104:SF25">
    <property type="entry name" value="PROTEIN LIN-41"/>
    <property type="match status" value="1"/>
</dbReference>
<sequence>MALCLLAPLQLTAQTTLVLKDSLGNVTDGTGNGEFNAPQGILFNADGSFWVSEGINDRVQKFDKDGNYVSQFGGSGTTNGKLEFPYWLAKDSQGNIFVTDGSNHRIQKFDKDGNYLSQFGTNGNGDGQFNTPRAIVIDASDNIYVVDFNNNRVQKFDKNGTYQSQFGGAGTTDGKFSGPDGMVMDASGNLYVVDRNNDRIQKFDKDGTFLSKFGSTGTGDAQFTKPAGIAIDKDGFIYVSDDDNSNDYIKVFKSDGTFVKKFNSNNAGGTTKSERQLHFDANGQLYISDPLEDRIRIMAPAQEINLKAGTVAIASGSTVDFGSVVVSQSSDKTFTIENLGGIDLTLSGTSGSQVAVSGTNATDFVVTQTSVTDKIAGFSNVTFSVSYKPAGLGSSTATLTIGSNDADEGTYTINLTGTATSNVTGVSPDLKEGILTVGPNPTQGKVRLSIEGKASNKVSYQVVNMQGQTVAKGVPHKGSIDMGQLPAGNYVLLLQIGEEKVARRIQKK</sequence>
<evidence type="ECO:0000313" key="10">
    <source>
        <dbReference type="EMBL" id="EAY24831.1"/>
    </source>
</evidence>
<dbReference type="eggNOG" id="COG3391">
    <property type="taxonomic scope" value="Bacteria"/>
</dbReference>
<dbReference type="AlphaFoldDB" id="A1ZXQ3"/>
<evidence type="ECO:0000313" key="11">
    <source>
        <dbReference type="Proteomes" id="UP000004095"/>
    </source>
</evidence>
<feature type="repeat" description="NHL" evidence="7">
    <location>
        <begin position="29"/>
        <end position="65"/>
    </location>
</feature>
<keyword evidence="5" id="KW-0969">Cilium</keyword>
<evidence type="ECO:0000259" key="9">
    <source>
        <dbReference type="Pfam" id="PF22544"/>
    </source>
</evidence>
<keyword evidence="3" id="KW-0963">Cytoplasm</keyword>
<dbReference type="InterPro" id="IPR013783">
    <property type="entry name" value="Ig-like_fold"/>
</dbReference>
<evidence type="ECO:0000256" key="3">
    <source>
        <dbReference type="ARBA" id="ARBA00022490"/>
    </source>
</evidence>